<dbReference type="AlphaFoldDB" id="A0A139SP98"/>
<evidence type="ECO:0000313" key="3">
    <source>
        <dbReference type="Proteomes" id="UP000072660"/>
    </source>
</evidence>
<dbReference type="Pfam" id="PF05899">
    <property type="entry name" value="Cupin_3"/>
    <property type="match status" value="1"/>
</dbReference>
<evidence type="ECO:0000259" key="1">
    <source>
        <dbReference type="Pfam" id="PF05899"/>
    </source>
</evidence>
<dbReference type="SUPFAM" id="SSF51182">
    <property type="entry name" value="RmlC-like cupins"/>
    <property type="match status" value="1"/>
</dbReference>
<comment type="caution">
    <text evidence="2">The sequence shown here is derived from an EMBL/GenBank/DDBJ whole genome shotgun (WGS) entry which is preliminary data.</text>
</comment>
<organism evidence="2 3">
    <name type="scientific">Ventosimonas gracilis</name>
    <dbReference type="NCBI Taxonomy" id="1680762"/>
    <lineage>
        <taxon>Bacteria</taxon>
        <taxon>Pseudomonadati</taxon>
        <taxon>Pseudomonadota</taxon>
        <taxon>Gammaproteobacteria</taxon>
        <taxon>Pseudomonadales</taxon>
        <taxon>Ventosimonadaceae</taxon>
        <taxon>Ventosimonas</taxon>
    </lineage>
</organism>
<accession>A0A139SP98</accession>
<sequence>MSQLTVIRSAATAIMDKAEPVKNPLGETIALSALGQFQTVDNINAQIGIWQCEPGKLRRQPQPHREFIHILSGWCIFTPEGEEPVELHAGDCATFPANCQGVWEIKETLRKVFCLF</sequence>
<dbReference type="EMBL" id="LSZO01000184">
    <property type="protein sequence ID" value="KXU36310.1"/>
    <property type="molecule type" value="Genomic_DNA"/>
</dbReference>
<dbReference type="OrthoDB" id="9799053at2"/>
<evidence type="ECO:0000313" key="2">
    <source>
        <dbReference type="EMBL" id="KXU36310.1"/>
    </source>
</evidence>
<proteinExistence type="predicted"/>
<dbReference type="InterPro" id="IPR014710">
    <property type="entry name" value="RmlC-like_jellyroll"/>
</dbReference>
<gene>
    <name evidence="2" type="ORF">AXE65_05340</name>
</gene>
<dbReference type="RefSeq" id="WP_068391867.1">
    <property type="nucleotide sequence ID" value="NZ_LSZO01000184.1"/>
</dbReference>
<dbReference type="InterPro" id="IPR011051">
    <property type="entry name" value="RmlC_Cupin_sf"/>
</dbReference>
<feature type="domain" description="(S)-ureidoglycine aminohydrolase cupin" evidence="1">
    <location>
        <begin position="46"/>
        <end position="113"/>
    </location>
</feature>
<reference evidence="2 3" key="1">
    <citation type="submission" date="2016-02" db="EMBL/GenBank/DDBJ databases">
        <authorList>
            <person name="Wen L."/>
            <person name="He K."/>
            <person name="Yang H."/>
        </authorList>
    </citation>
    <scope>NUCLEOTIDE SEQUENCE [LARGE SCALE GENOMIC DNA]</scope>
    <source>
        <strain evidence="2 3">CV58</strain>
    </source>
</reference>
<keyword evidence="3" id="KW-1185">Reference proteome</keyword>
<dbReference type="InterPro" id="IPR008579">
    <property type="entry name" value="UGlyAH_Cupin_dom"/>
</dbReference>
<dbReference type="CDD" id="cd02227">
    <property type="entry name" value="cupin_TM1112-like"/>
    <property type="match status" value="1"/>
</dbReference>
<dbReference type="Gene3D" id="2.60.120.10">
    <property type="entry name" value="Jelly Rolls"/>
    <property type="match status" value="1"/>
</dbReference>
<protein>
    <submittedName>
        <fullName evidence="2">Cupin</fullName>
    </submittedName>
</protein>
<dbReference type="Proteomes" id="UP000072660">
    <property type="component" value="Unassembled WGS sequence"/>
</dbReference>
<name>A0A139SP98_9GAMM</name>